<evidence type="ECO:0000313" key="2">
    <source>
        <dbReference type="EMBL" id="KAJ5089968.1"/>
    </source>
</evidence>
<protein>
    <submittedName>
        <fullName evidence="2">Geranylgeranyl pyrophosphate synthetase</fullName>
    </submittedName>
</protein>
<proteinExistence type="predicted"/>
<evidence type="ECO:0000256" key="1">
    <source>
        <dbReference type="SAM" id="MobiDB-lite"/>
    </source>
</evidence>
<dbReference type="AlphaFoldDB" id="A0A9W9K1V2"/>
<dbReference type="PANTHER" id="PTHR35179:SF2">
    <property type="entry name" value="START DOMAIN-CONTAINING PROTEIN"/>
    <property type="match status" value="1"/>
</dbReference>
<feature type="compositionally biased region" description="Basic and acidic residues" evidence="1">
    <location>
        <begin position="204"/>
        <end position="215"/>
    </location>
</feature>
<feature type="region of interest" description="Disordered" evidence="1">
    <location>
        <begin position="194"/>
        <end position="215"/>
    </location>
</feature>
<dbReference type="GeneID" id="81360123"/>
<accession>A0A9W9K1V2</accession>
<dbReference type="PANTHER" id="PTHR35179">
    <property type="entry name" value="PROTEIN CBG02620"/>
    <property type="match status" value="1"/>
</dbReference>
<dbReference type="Proteomes" id="UP001149074">
    <property type="component" value="Unassembled WGS sequence"/>
</dbReference>
<dbReference type="RefSeq" id="XP_056471950.1">
    <property type="nucleotide sequence ID" value="XM_056621144.1"/>
</dbReference>
<comment type="caution">
    <text evidence="2">The sequence shown here is derived from an EMBL/GenBank/DDBJ whole genome shotgun (WGS) entry which is preliminary data.</text>
</comment>
<keyword evidence="3" id="KW-1185">Reference proteome</keyword>
<dbReference type="OrthoDB" id="5393654at2759"/>
<organism evidence="2 3">
    <name type="scientific">Penicillium argentinense</name>
    <dbReference type="NCBI Taxonomy" id="1131581"/>
    <lineage>
        <taxon>Eukaryota</taxon>
        <taxon>Fungi</taxon>
        <taxon>Dikarya</taxon>
        <taxon>Ascomycota</taxon>
        <taxon>Pezizomycotina</taxon>
        <taxon>Eurotiomycetes</taxon>
        <taxon>Eurotiomycetidae</taxon>
        <taxon>Eurotiales</taxon>
        <taxon>Aspergillaceae</taxon>
        <taxon>Penicillium</taxon>
    </lineage>
</organism>
<sequence>MELMVSLTPACGKHELLLVINLGSATYSEAIGLAIDIVTTFLEAVFHLLHAMPSIFEERDDAGRAQERGRRSHSFLIPLADQPELQSQYHPHGIQQPHYSLKGCDIAPSFAVPTNSNRTALLKERGLLYVSQIAVRHPESPLEPLFRALWIEKPSFNIKSVNVLLAFTIDVEVVGQTSLLSGVEEHNAVVSVPGAPDQAADYGNESKKTATTQKIKDSTGHRRIVSYRPGDLNIFVRNVYDDYVEDSDTDGHTSTMGSLSLGPDTKTIGQTVPSKLAIKKEGNVVPSKKSWNQVLLACVEAGSSMITEWERTHQPDIKRLITRLKISMSMTKDQGGTSTLTSDRDEGSLVITKATGKKIASRRSLLEVGCAGPARAAGKDPEEA</sequence>
<reference evidence="2" key="1">
    <citation type="submission" date="2022-11" db="EMBL/GenBank/DDBJ databases">
        <authorList>
            <person name="Petersen C."/>
        </authorList>
    </citation>
    <scope>NUCLEOTIDE SEQUENCE</scope>
    <source>
        <strain evidence="2">IBT 30761</strain>
    </source>
</reference>
<evidence type="ECO:0000313" key="3">
    <source>
        <dbReference type="Proteomes" id="UP001149074"/>
    </source>
</evidence>
<gene>
    <name evidence="2" type="ORF">N7532_008652</name>
</gene>
<reference evidence="2" key="2">
    <citation type="journal article" date="2023" name="IMA Fungus">
        <title>Comparative genomic study of the Penicillium genus elucidates a diverse pangenome and 15 lateral gene transfer events.</title>
        <authorList>
            <person name="Petersen C."/>
            <person name="Sorensen T."/>
            <person name="Nielsen M.R."/>
            <person name="Sondergaard T.E."/>
            <person name="Sorensen J.L."/>
            <person name="Fitzpatrick D.A."/>
            <person name="Frisvad J.C."/>
            <person name="Nielsen K.L."/>
        </authorList>
    </citation>
    <scope>NUCLEOTIDE SEQUENCE</scope>
    <source>
        <strain evidence="2">IBT 30761</strain>
    </source>
</reference>
<dbReference type="EMBL" id="JAPQKI010000009">
    <property type="protein sequence ID" value="KAJ5089968.1"/>
    <property type="molecule type" value="Genomic_DNA"/>
</dbReference>
<name>A0A9W9K1V2_9EURO</name>